<keyword evidence="4 8" id="KW-0378">Hydrolase</keyword>
<feature type="compositionally biased region" description="Polar residues" evidence="9">
    <location>
        <begin position="233"/>
        <end position="242"/>
    </location>
</feature>
<keyword evidence="3" id="KW-0227">DNA damage</keyword>
<evidence type="ECO:0000256" key="2">
    <source>
        <dbReference type="ARBA" id="ARBA00022670"/>
    </source>
</evidence>
<evidence type="ECO:0000256" key="8">
    <source>
        <dbReference type="RuleBase" id="RU364100"/>
    </source>
</evidence>
<gene>
    <name evidence="10" type="ordered locus">Krad_1903</name>
</gene>
<dbReference type="GO" id="GO:0006508">
    <property type="term" value="P:proteolysis"/>
    <property type="evidence" value="ECO:0007669"/>
    <property type="project" value="UniProtKB-KW"/>
</dbReference>
<accession>A6W9A0</accession>
<dbReference type="InterPro" id="IPR036590">
    <property type="entry name" value="SRAP-like"/>
</dbReference>
<keyword evidence="7" id="KW-0456">Lyase</keyword>
<evidence type="ECO:0000256" key="3">
    <source>
        <dbReference type="ARBA" id="ARBA00022763"/>
    </source>
</evidence>
<proteinExistence type="inferred from homology"/>
<protein>
    <recommendedName>
        <fullName evidence="8">Abasic site processing protein</fullName>
        <ecNumber evidence="8">3.4.-.-</ecNumber>
    </recommendedName>
</protein>
<reference evidence="11" key="1">
    <citation type="journal article" date="2008" name="PLoS ONE">
        <title>Survival in nuclear waste, extreme resistance, and potential applications gleaned from the genome sequence of Kineococcus radiotolerans SRS30216.</title>
        <authorList>
            <person name="Bagwell C.E."/>
            <person name="Bhat S."/>
            <person name="Hawkins G.M."/>
            <person name="Smith B.W."/>
            <person name="Biswas T."/>
            <person name="Hoover T.R."/>
            <person name="Saunders E."/>
            <person name="Han C.S."/>
            <person name="Tsodikov O.V."/>
            <person name="Shimkets L.J."/>
        </authorList>
    </citation>
    <scope>NUCLEOTIDE SEQUENCE [LARGE SCALE GENOMIC DNA]</scope>
    <source>
        <strain evidence="11">ATCC BAA-149 / DSM 14245 / SRS30216</strain>
    </source>
</reference>
<dbReference type="GO" id="GO:0106300">
    <property type="term" value="P:protein-DNA covalent cross-linking repair"/>
    <property type="evidence" value="ECO:0007669"/>
    <property type="project" value="InterPro"/>
</dbReference>
<dbReference type="STRING" id="266940.Krad_1903"/>
<keyword evidence="11" id="KW-1185">Reference proteome</keyword>
<dbReference type="PANTHER" id="PTHR13604">
    <property type="entry name" value="DC12-RELATED"/>
    <property type="match status" value="1"/>
</dbReference>
<evidence type="ECO:0000256" key="9">
    <source>
        <dbReference type="SAM" id="MobiDB-lite"/>
    </source>
</evidence>
<dbReference type="GO" id="GO:0016829">
    <property type="term" value="F:lyase activity"/>
    <property type="evidence" value="ECO:0007669"/>
    <property type="project" value="UniProtKB-KW"/>
</dbReference>
<organism evidence="10 11">
    <name type="scientific">Kineococcus radiotolerans (strain ATCC BAA-149 / DSM 14245 / SRS30216)</name>
    <dbReference type="NCBI Taxonomy" id="266940"/>
    <lineage>
        <taxon>Bacteria</taxon>
        <taxon>Bacillati</taxon>
        <taxon>Actinomycetota</taxon>
        <taxon>Actinomycetes</taxon>
        <taxon>Kineosporiales</taxon>
        <taxon>Kineosporiaceae</taxon>
        <taxon>Kineococcus</taxon>
    </lineage>
</organism>
<keyword evidence="6" id="KW-0238">DNA-binding</keyword>
<evidence type="ECO:0000256" key="5">
    <source>
        <dbReference type="ARBA" id="ARBA00023124"/>
    </source>
</evidence>
<comment type="similarity">
    <text evidence="1 8">Belongs to the SOS response-associated peptidase family.</text>
</comment>
<dbReference type="GO" id="GO:0008233">
    <property type="term" value="F:peptidase activity"/>
    <property type="evidence" value="ECO:0007669"/>
    <property type="project" value="UniProtKB-KW"/>
</dbReference>
<evidence type="ECO:0000313" key="10">
    <source>
        <dbReference type="EMBL" id="ABS03389.1"/>
    </source>
</evidence>
<dbReference type="EC" id="3.4.-.-" evidence="8"/>
<feature type="region of interest" description="Disordered" evidence="9">
    <location>
        <begin position="229"/>
        <end position="252"/>
    </location>
</feature>
<dbReference type="Pfam" id="PF02586">
    <property type="entry name" value="SRAP"/>
    <property type="match status" value="1"/>
</dbReference>
<evidence type="ECO:0000256" key="6">
    <source>
        <dbReference type="ARBA" id="ARBA00023125"/>
    </source>
</evidence>
<dbReference type="EMBL" id="CP000750">
    <property type="protein sequence ID" value="ABS03389.1"/>
    <property type="molecule type" value="Genomic_DNA"/>
</dbReference>
<sequence length="252" mass="28159">MRGVTGGGTLRRMCGRYARSRPDDELVDLFDVSEIVGDPLPASYNIAPTQDARVVLERAPREDADGPGPGGATRQLRTLRWGLVPVWAKDVKIGNRMVNARVETITEKPSFKRAAAKRRLLVPADGYYEWEEREGRKVPHFLHAPDGVLAFAGLYELWPDPAKAEDDPDRWLWTFTILTTRASDALGHIHDRTPVIVPPDMRDDWLDPTLTDLDLVRQVLDAVPEPHLETHEVSTAVNSPRNDSPDLLAPVP</sequence>
<dbReference type="InterPro" id="IPR003738">
    <property type="entry name" value="SRAP"/>
</dbReference>
<name>A6W9A0_KINRD</name>
<dbReference type="KEGG" id="kra:Krad_1903"/>
<keyword evidence="2 8" id="KW-0645">Protease</keyword>
<evidence type="ECO:0000313" key="11">
    <source>
        <dbReference type="Proteomes" id="UP000001116"/>
    </source>
</evidence>
<evidence type="ECO:0000256" key="7">
    <source>
        <dbReference type="ARBA" id="ARBA00023239"/>
    </source>
</evidence>
<dbReference type="HOGENOM" id="CLU_035990_6_2_11"/>
<dbReference type="PANTHER" id="PTHR13604:SF0">
    <property type="entry name" value="ABASIC SITE PROCESSING PROTEIN HMCES"/>
    <property type="match status" value="1"/>
</dbReference>
<dbReference type="AlphaFoldDB" id="A6W9A0"/>
<dbReference type="Gene3D" id="3.90.1680.10">
    <property type="entry name" value="SOS response associated peptidase-like"/>
    <property type="match status" value="1"/>
</dbReference>
<evidence type="ECO:0000256" key="4">
    <source>
        <dbReference type="ARBA" id="ARBA00022801"/>
    </source>
</evidence>
<keyword evidence="5" id="KW-0190">Covalent protein-DNA linkage</keyword>
<dbReference type="GO" id="GO:0003697">
    <property type="term" value="F:single-stranded DNA binding"/>
    <property type="evidence" value="ECO:0007669"/>
    <property type="project" value="InterPro"/>
</dbReference>
<dbReference type="Proteomes" id="UP000001116">
    <property type="component" value="Chromosome"/>
</dbReference>
<dbReference type="eggNOG" id="COG2135">
    <property type="taxonomic scope" value="Bacteria"/>
</dbReference>
<evidence type="ECO:0000256" key="1">
    <source>
        <dbReference type="ARBA" id="ARBA00008136"/>
    </source>
</evidence>
<dbReference type="SUPFAM" id="SSF143081">
    <property type="entry name" value="BB1717-like"/>
    <property type="match status" value="1"/>
</dbReference>